<dbReference type="GO" id="GO:0006089">
    <property type="term" value="P:lactate metabolic process"/>
    <property type="evidence" value="ECO:0007669"/>
    <property type="project" value="TreeGrafter"/>
</dbReference>
<dbReference type="AlphaFoldDB" id="A0AAV2DCY1"/>
<reference evidence="3 4" key="1">
    <citation type="submission" date="2024-04" db="EMBL/GenBank/DDBJ databases">
        <authorList>
            <person name="Fracassetti M."/>
        </authorList>
    </citation>
    <scope>NUCLEOTIDE SEQUENCE [LARGE SCALE GENOMIC DNA]</scope>
</reference>
<dbReference type="Pfam" id="PF00056">
    <property type="entry name" value="Ldh_1_N"/>
    <property type="match status" value="1"/>
</dbReference>
<feature type="domain" description="Lactate/malate dehydrogenase N-terminal" evidence="2">
    <location>
        <begin position="69"/>
        <end position="121"/>
    </location>
</feature>
<dbReference type="PANTHER" id="PTHR43128">
    <property type="entry name" value="L-2-HYDROXYCARBOXYLATE DEHYDROGENASE (NAD(P)(+))"/>
    <property type="match status" value="1"/>
</dbReference>
<dbReference type="EMBL" id="OZ034815">
    <property type="protein sequence ID" value="CAL1371068.1"/>
    <property type="molecule type" value="Genomic_DNA"/>
</dbReference>
<name>A0AAV2DCY1_9ROSI</name>
<protein>
    <recommendedName>
        <fullName evidence="2">Lactate/malate dehydrogenase N-terminal domain-containing protein</fullName>
    </recommendedName>
</protein>
<feature type="region of interest" description="Disordered" evidence="1">
    <location>
        <begin position="19"/>
        <end position="60"/>
    </location>
</feature>
<accession>A0AAV2DCY1</accession>
<evidence type="ECO:0000313" key="4">
    <source>
        <dbReference type="Proteomes" id="UP001497516"/>
    </source>
</evidence>
<organism evidence="3 4">
    <name type="scientific">Linum trigynum</name>
    <dbReference type="NCBI Taxonomy" id="586398"/>
    <lineage>
        <taxon>Eukaryota</taxon>
        <taxon>Viridiplantae</taxon>
        <taxon>Streptophyta</taxon>
        <taxon>Embryophyta</taxon>
        <taxon>Tracheophyta</taxon>
        <taxon>Spermatophyta</taxon>
        <taxon>Magnoliopsida</taxon>
        <taxon>eudicotyledons</taxon>
        <taxon>Gunneridae</taxon>
        <taxon>Pentapetalae</taxon>
        <taxon>rosids</taxon>
        <taxon>fabids</taxon>
        <taxon>Malpighiales</taxon>
        <taxon>Linaceae</taxon>
        <taxon>Linum</taxon>
    </lineage>
</organism>
<evidence type="ECO:0000313" key="3">
    <source>
        <dbReference type="EMBL" id="CAL1371068.1"/>
    </source>
</evidence>
<evidence type="ECO:0000259" key="2">
    <source>
        <dbReference type="Pfam" id="PF00056"/>
    </source>
</evidence>
<proteinExistence type="predicted"/>
<sequence>MKGEAAVNVTLIDIETFISSPPSRSSQTRRTEEEPVAVSVRGSPSPSPFAGPRPRRRSRVPVTVSVRHQHAAAFLPRTQILSSTDYSITTGSDLCIVTAGARQNPGESRLNLLQRNVGLFRYRFSNDF</sequence>
<keyword evidence="4" id="KW-1185">Reference proteome</keyword>
<evidence type="ECO:0000256" key="1">
    <source>
        <dbReference type="SAM" id="MobiDB-lite"/>
    </source>
</evidence>
<dbReference type="Gene3D" id="3.40.50.720">
    <property type="entry name" value="NAD(P)-binding Rossmann-like Domain"/>
    <property type="match status" value="1"/>
</dbReference>
<dbReference type="SUPFAM" id="SSF51735">
    <property type="entry name" value="NAD(P)-binding Rossmann-fold domains"/>
    <property type="match status" value="1"/>
</dbReference>
<dbReference type="InterPro" id="IPR036291">
    <property type="entry name" value="NAD(P)-bd_dom_sf"/>
</dbReference>
<dbReference type="Proteomes" id="UP001497516">
    <property type="component" value="Chromosome 2"/>
</dbReference>
<feature type="compositionally biased region" description="Low complexity" evidence="1">
    <location>
        <begin position="19"/>
        <end position="28"/>
    </location>
</feature>
<dbReference type="GO" id="GO:0004459">
    <property type="term" value="F:L-lactate dehydrogenase (NAD+) activity"/>
    <property type="evidence" value="ECO:0007669"/>
    <property type="project" value="TreeGrafter"/>
</dbReference>
<dbReference type="PANTHER" id="PTHR43128:SF16">
    <property type="entry name" value="L-LACTATE DEHYDROGENASE"/>
    <property type="match status" value="1"/>
</dbReference>
<dbReference type="InterPro" id="IPR001236">
    <property type="entry name" value="Lactate/malate_DH_N"/>
</dbReference>
<gene>
    <name evidence="3" type="ORF">LTRI10_LOCUS13153</name>
</gene>